<dbReference type="EMBL" id="BLLF01002799">
    <property type="protein sequence ID" value="GFH25377.1"/>
    <property type="molecule type" value="Genomic_DNA"/>
</dbReference>
<feature type="domain" description="PPM-type phosphatase" evidence="2">
    <location>
        <begin position="112"/>
        <end position="289"/>
    </location>
</feature>
<feature type="non-terminal residue" evidence="3">
    <location>
        <position position="1"/>
    </location>
</feature>
<dbReference type="SMART" id="SM00331">
    <property type="entry name" value="PP2C_SIG"/>
    <property type="match status" value="1"/>
</dbReference>
<dbReference type="SUPFAM" id="SSF81606">
    <property type="entry name" value="PP2C-like"/>
    <property type="match status" value="1"/>
</dbReference>
<sequence length="319" mass="34401">MAESEPLLPAQHVVGQAARGVNGGEEEGAWDPSCWGETARFYLPPDQTIGNDEEHRMLLAEVEALEDRLQGNTYLDPTEKTHHLAPSSSSPFRTLTRRVRRVVSGKGPLTTAASKGSVVAGAVTAIDTHGRLKRGGRRPVGDALRTAFNITDRELLGTETGDFVGATAVVAVVGKTHIWVAHCGDSRAVIQRNGEAEALTRDHKPDREDEAVACIERTPSDEVLVLATDGLWDVFSCKEATTLAMRCIVRSKERGMSRHGACRVAASVLTKVALERGSRDNITVIVVDITVQLNFREEEDRQAGHQPASSASTQAAHSS</sequence>
<dbReference type="GO" id="GO:0004722">
    <property type="term" value="F:protein serine/threonine phosphatase activity"/>
    <property type="evidence" value="ECO:0007669"/>
    <property type="project" value="InterPro"/>
</dbReference>
<dbReference type="SMART" id="SM00332">
    <property type="entry name" value="PP2Cc"/>
    <property type="match status" value="1"/>
</dbReference>
<evidence type="ECO:0000313" key="3">
    <source>
        <dbReference type="EMBL" id="GFH25377.1"/>
    </source>
</evidence>
<dbReference type="PANTHER" id="PTHR47992">
    <property type="entry name" value="PROTEIN PHOSPHATASE"/>
    <property type="match status" value="1"/>
</dbReference>
<dbReference type="InterPro" id="IPR015655">
    <property type="entry name" value="PP2C"/>
</dbReference>
<keyword evidence="4" id="KW-1185">Reference proteome</keyword>
<feature type="non-terminal residue" evidence="3">
    <location>
        <position position="319"/>
    </location>
</feature>
<proteinExistence type="predicted"/>
<dbReference type="Gene3D" id="3.60.40.10">
    <property type="entry name" value="PPM-type phosphatase domain"/>
    <property type="match status" value="2"/>
</dbReference>
<dbReference type="PROSITE" id="PS51746">
    <property type="entry name" value="PPM_2"/>
    <property type="match status" value="1"/>
</dbReference>
<dbReference type="AlphaFoldDB" id="A0A699ZRF3"/>
<protein>
    <submittedName>
        <fullName evidence="3">PPM-type phosphatase domain-containing protein</fullName>
    </submittedName>
</protein>
<dbReference type="CDD" id="cd00143">
    <property type="entry name" value="PP2Cc"/>
    <property type="match status" value="1"/>
</dbReference>
<organism evidence="3 4">
    <name type="scientific">Haematococcus lacustris</name>
    <name type="common">Green alga</name>
    <name type="synonym">Haematococcus pluvialis</name>
    <dbReference type="NCBI Taxonomy" id="44745"/>
    <lineage>
        <taxon>Eukaryota</taxon>
        <taxon>Viridiplantae</taxon>
        <taxon>Chlorophyta</taxon>
        <taxon>core chlorophytes</taxon>
        <taxon>Chlorophyceae</taxon>
        <taxon>CS clade</taxon>
        <taxon>Chlamydomonadales</taxon>
        <taxon>Haematococcaceae</taxon>
        <taxon>Haematococcus</taxon>
    </lineage>
</organism>
<name>A0A699ZRF3_HAELA</name>
<dbReference type="Proteomes" id="UP000485058">
    <property type="component" value="Unassembled WGS sequence"/>
</dbReference>
<gene>
    <name evidence="3" type="ORF">HaLaN_23327</name>
</gene>
<reference evidence="3 4" key="1">
    <citation type="submission" date="2020-02" db="EMBL/GenBank/DDBJ databases">
        <title>Draft genome sequence of Haematococcus lacustris strain NIES-144.</title>
        <authorList>
            <person name="Morimoto D."/>
            <person name="Nakagawa S."/>
            <person name="Yoshida T."/>
            <person name="Sawayama S."/>
        </authorList>
    </citation>
    <scope>NUCLEOTIDE SEQUENCE [LARGE SCALE GENOMIC DNA]</scope>
    <source>
        <strain evidence="3 4">NIES-144</strain>
    </source>
</reference>
<dbReference type="Pfam" id="PF00481">
    <property type="entry name" value="PP2C"/>
    <property type="match status" value="2"/>
</dbReference>
<comment type="caution">
    <text evidence="3">The sequence shown here is derived from an EMBL/GenBank/DDBJ whole genome shotgun (WGS) entry which is preliminary data.</text>
</comment>
<evidence type="ECO:0000259" key="2">
    <source>
        <dbReference type="PROSITE" id="PS51746"/>
    </source>
</evidence>
<feature type="region of interest" description="Disordered" evidence="1">
    <location>
        <begin position="298"/>
        <end position="319"/>
    </location>
</feature>
<evidence type="ECO:0000256" key="1">
    <source>
        <dbReference type="SAM" id="MobiDB-lite"/>
    </source>
</evidence>
<evidence type="ECO:0000313" key="4">
    <source>
        <dbReference type="Proteomes" id="UP000485058"/>
    </source>
</evidence>
<dbReference type="InterPro" id="IPR036457">
    <property type="entry name" value="PPM-type-like_dom_sf"/>
</dbReference>
<accession>A0A699ZRF3</accession>
<dbReference type="InterPro" id="IPR001932">
    <property type="entry name" value="PPM-type_phosphatase-like_dom"/>
</dbReference>
<feature type="compositionally biased region" description="Low complexity" evidence="1">
    <location>
        <begin position="308"/>
        <end position="319"/>
    </location>
</feature>